<proteinExistence type="predicted"/>
<dbReference type="EMBL" id="CP000678">
    <property type="protein sequence ID" value="ABQ86554.1"/>
    <property type="molecule type" value="Genomic_DNA"/>
</dbReference>
<dbReference type="EnsemblBacteria" id="ABQ86554">
    <property type="protein sequence ID" value="ABQ86554"/>
    <property type="gene ID" value="Msm_0349"/>
</dbReference>
<dbReference type="BioCyc" id="MSMI420247:GHWZ-351-MONOMER"/>
<organism evidence="1 2">
    <name type="scientific">Methanobrevibacter smithii (strain ATCC 35061 / DSM 861 / OCM 144 / PS)</name>
    <dbReference type="NCBI Taxonomy" id="420247"/>
    <lineage>
        <taxon>Archaea</taxon>
        <taxon>Methanobacteriati</taxon>
        <taxon>Methanobacteriota</taxon>
        <taxon>Methanomada group</taxon>
        <taxon>Methanobacteria</taxon>
        <taxon>Methanobacteriales</taxon>
        <taxon>Methanobacteriaceae</taxon>
        <taxon>Methanobrevibacter</taxon>
    </lineage>
</organism>
<keyword evidence="2" id="KW-1185">Reference proteome</keyword>
<dbReference type="PATRIC" id="fig|420247.28.peg.351"/>
<evidence type="ECO:0000313" key="2">
    <source>
        <dbReference type="Proteomes" id="UP000001992"/>
    </source>
</evidence>
<dbReference type="HOGENOM" id="CLU_2911563_0_0_2"/>
<dbReference type="STRING" id="420247.Msm_0349"/>
<name>A5UK26_METS3</name>
<accession>A5UK26</accession>
<dbReference type="KEGG" id="msi:Msm_0349"/>
<reference evidence="1 2" key="1">
    <citation type="journal article" date="2007" name="Proc. Natl. Acad. Sci. U.S.A.">
        <title>Genomic and metabolic adaptations of Methanobrevibacter smithii to the human gut.</title>
        <authorList>
            <person name="Samuel B.S."/>
            <person name="Hansen E.E."/>
            <person name="Manchester J.K."/>
            <person name="Coutinho P.M."/>
            <person name="Henrissat B."/>
            <person name="Fulton R."/>
            <person name="Latreille P."/>
            <person name="Kim K."/>
            <person name="Wilson R.K."/>
            <person name="Gordon J.I."/>
        </authorList>
    </citation>
    <scope>NUCLEOTIDE SEQUENCE [LARGE SCALE GENOMIC DNA]</scope>
    <source>
        <strain evidence="2">ATCC 35061 / DSM 861 / OCM 144 / PS</strain>
    </source>
</reference>
<dbReference type="Proteomes" id="UP000001992">
    <property type="component" value="Chromosome"/>
</dbReference>
<protein>
    <submittedName>
        <fullName evidence="1">Uncharacterized protein</fullName>
    </submittedName>
</protein>
<gene>
    <name evidence="1" type="ordered locus">Msm_0349</name>
</gene>
<dbReference type="eggNOG" id="arCOG02197">
    <property type="taxonomic scope" value="Archaea"/>
</dbReference>
<dbReference type="AlphaFoldDB" id="A5UK26"/>
<sequence length="61" mass="6818">MEIKVLGFRGNIDSVSKTLDKINSLKNSDDEIIQLLNADAIASLRHVEHGVNQAFFSFQKT</sequence>
<evidence type="ECO:0000313" key="1">
    <source>
        <dbReference type="EMBL" id="ABQ86554.1"/>
    </source>
</evidence>